<feature type="domain" description="LRAT" evidence="6">
    <location>
        <begin position="10"/>
        <end position="112"/>
    </location>
</feature>
<evidence type="ECO:0000313" key="7">
    <source>
        <dbReference type="EMBL" id="CAK9014492.1"/>
    </source>
</evidence>
<dbReference type="PANTHER" id="PTHR13943:SF77">
    <property type="entry name" value="LRAT DOMAIN-CONTAINING PROTEIN"/>
    <property type="match status" value="1"/>
</dbReference>
<gene>
    <name evidence="7" type="ORF">CCMP2556_LOCUS11714</name>
</gene>
<evidence type="ECO:0000256" key="1">
    <source>
        <dbReference type="ARBA" id="ARBA00007824"/>
    </source>
</evidence>
<reference evidence="7 8" key="1">
    <citation type="submission" date="2024-02" db="EMBL/GenBank/DDBJ databases">
        <authorList>
            <person name="Chen Y."/>
            <person name="Shah S."/>
            <person name="Dougan E. K."/>
            <person name="Thang M."/>
            <person name="Chan C."/>
        </authorList>
    </citation>
    <scope>NUCLEOTIDE SEQUENCE [LARGE SCALE GENOMIC DNA]</scope>
</reference>
<proteinExistence type="inferred from homology"/>
<protein>
    <recommendedName>
        <fullName evidence="2">phospholipase A2</fullName>
        <ecNumber evidence="2">3.1.1.4</ecNumber>
    </recommendedName>
</protein>
<dbReference type="PROSITE" id="PS51934">
    <property type="entry name" value="LRAT"/>
    <property type="match status" value="1"/>
</dbReference>
<evidence type="ECO:0000259" key="6">
    <source>
        <dbReference type="PROSITE" id="PS51934"/>
    </source>
</evidence>
<keyword evidence="8" id="KW-1185">Reference proteome</keyword>
<evidence type="ECO:0000256" key="3">
    <source>
        <dbReference type="ARBA" id="ARBA00022679"/>
    </source>
</evidence>
<accession>A0ABP0JJC4</accession>
<dbReference type="Gene3D" id="3.90.1720.10">
    <property type="entry name" value="endopeptidase domain like (from Nostoc punctiforme)"/>
    <property type="match status" value="1"/>
</dbReference>
<dbReference type="Proteomes" id="UP001642484">
    <property type="component" value="Unassembled WGS sequence"/>
</dbReference>
<keyword evidence="4" id="KW-0378">Hydrolase</keyword>
<dbReference type="EMBL" id="CAXAMN010005558">
    <property type="protein sequence ID" value="CAK9014492.1"/>
    <property type="molecule type" value="Genomic_DNA"/>
</dbReference>
<keyword evidence="3" id="KW-0808">Transferase</keyword>
<evidence type="ECO:0000256" key="5">
    <source>
        <dbReference type="ARBA" id="ARBA00023098"/>
    </source>
</evidence>
<name>A0ABP0JJC4_9DINO</name>
<evidence type="ECO:0000256" key="2">
    <source>
        <dbReference type="ARBA" id="ARBA00013278"/>
    </source>
</evidence>
<comment type="caution">
    <text evidence="7">The sequence shown here is derived from an EMBL/GenBank/DDBJ whole genome shotgun (WGS) entry which is preliminary data.</text>
</comment>
<evidence type="ECO:0000256" key="4">
    <source>
        <dbReference type="ARBA" id="ARBA00022801"/>
    </source>
</evidence>
<dbReference type="InterPro" id="IPR051496">
    <property type="entry name" value="H-rev107_PLA/AT"/>
</dbReference>
<comment type="similarity">
    <text evidence="1">Belongs to the H-rev107 family.</text>
</comment>
<dbReference type="EC" id="3.1.1.4" evidence="2"/>
<sequence length="441" mass="44676">MAETSNVVHHIASAFSLGDHHAILDVRRQEVYHYTSAWTWGLCRVRRQSLQQYRQRYPGWRVVAVASTPQHCREILERARSMVDQDKSYNPFWNNCEHFARRCFEEKDWSEQAENVINGLEDAAKDAVKTAAVNMASEMTHHGTATAGSATASASTGAAAGSAGTGIGAAATAGASVASAGSANAVAGAASTNAVAGSVSATAGASVTSAGSANAVAGAASTSAVGATGASVASAGSAKAVAGAASTSAVAGSVSATAGASVASAGSANAVAGAASAGAGAAAGGAGAAAGSTGAAAGVAGASSTSPATVAIVTVKVAMAQFCVALATKAVFHLWCQYGKQKVEARTPIRIRNQSTEVIQVTLRTIAFWDTLHNTVHRLRAQAGVGKIKAEIAAGTEEFLYPPCEEWFEDFSLTVKCAGQLRDVFQVQRGTELVYPRSTRH</sequence>
<evidence type="ECO:0000313" key="8">
    <source>
        <dbReference type="Proteomes" id="UP001642484"/>
    </source>
</evidence>
<dbReference type="PANTHER" id="PTHR13943">
    <property type="entry name" value="HRAS-LIKE SUPPRESSOR - RELATED"/>
    <property type="match status" value="1"/>
</dbReference>
<dbReference type="Pfam" id="PF04970">
    <property type="entry name" value="LRAT"/>
    <property type="match status" value="1"/>
</dbReference>
<organism evidence="7 8">
    <name type="scientific">Durusdinium trenchii</name>
    <dbReference type="NCBI Taxonomy" id="1381693"/>
    <lineage>
        <taxon>Eukaryota</taxon>
        <taxon>Sar</taxon>
        <taxon>Alveolata</taxon>
        <taxon>Dinophyceae</taxon>
        <taxon>Suessiales</taxon>
        <taxon>Symbiodiniaceae</taxon>
        <taxon>Durusdinium</taxon>
    </lineage>
</organism>
<keyword evidence="5" id="KW-0443">Lipid metabolism</keyword>
<dbReference type="InterPro" id="IPR007053">
    <property type="entry name" value="LRAT_dom"/>
</dbReference>